<dbReference type="Proteomes" id="UP000002457">
    <property type="component" value="Chromosome"/>
</dbReference>
<dbReference type="KEGG" id="mpl:Mpal_1699"/>
<dbReference type="InterPro" id="IPR006554">
    <property type="entry name" value="Helicase-like_DEXD_c2"/>
</dbReference>
<evidence type="ECO:0000313" key="14">
    <source>
        <dbReference type="EMBL" id="ACL17007.1"/>
    </source>
</evidence>
<evidence type="ECO:0000256" key="5">
    <source>
        <dbReference type="ARBA" id="ARBA00022801"/>
    </source>
</evidence>
<keyword evidence="7" id="KW-0067">ATP-binding</keyword>
<dbReference type="InterPro" id="IPR014013">
    <property type="entry name" value="Helic_SF1/SF2_ATP-bd_DinG/Rad3"/>
</dbReference>
<gene>
    <name evidence="14" type="ordered locus">Mpal_1699</name>
</gene>
<keyword evidence="11" id="KW-0234">DNA repair</keyword>
<feature type="domain" description="Helicase ATP-binding" evidence="13">
    <location>
        <begin position="3"/>
        <end position="301"/>
    </location>
</feature>
<dbReference type="RefSeq" id="WP_012618326.1">
    <property type="nucleotide sequence ID" value="NC_011832.1"/>
</dbReference>
<dbReference type="PANTHER" id="PTHR11472:SF34">
    <property type="entry name" value="REGULATOR OF TELOMERE ELONGATION HELICASE 1"/>
    <property type="match status" value="1"/>
</dbReference>
<organism evidence="14 15">
    <name type="scientific">Methanosphaerula palustris (strain ATCC BAA-1556 / DSM 19958 / E1-9c)</name>
    <dbReference type="NCBI Taxonomy" id="521011"/>
    <lineage>
        <taxon>Archaea</taxon>
        <taxon>Methanobacteriati</taxon>
        <taxon>Methanobacteriota</taxon>
        <taxon>Stenosarchaea group</taxon>
        <taxon>Methanomicrobia</taxon>
        <taxon>Methanomicrobiales</taxon>
        <taxon>Methanoregulaceae</taxon>
        <taxon>Methanosphaerula</taxon>
    </lineage>
</organism>
<dbReference type="EMBL" id="CP001338">
    <property type="protein sequence ID" value="ACL17007.1"/>
    <property type="molecule type" value="Genomic_DNA"/>
</dbReference>
<evidence type="ECO:0000256" key="4">
    <source>
        <dbReference type="ARBA" id="ARBA00022763"/>
    </source>
</evidence>
<evidence type="ECO:0000256" key="2">
    <source>
        <dbReference type="ARBA" id="ARBA00022723"/>
    </source>
</evidence>
<keyword evidence="12" id="KW-0413">Isomerase</keyword>
<dbReference type="PROSITE" id="PS51193">
    <property type="entry name" value="HELICASE_ATP_BIND_2"/>
    <property type="match status" value="1"/>
</dbReference>
<dbReference type="InterPro" id="IPR045028">
    <property type="entry name" value="DinG/Rad3-like"/>
</dbReference>
<dbReference type="OrthoDB" id="27512at2157"/>
<evidence type="ECO:0000256" key="7">
    <source>
        <dbReference type="ARBA" id="ARBA00022840"/>
    </source>
</evidence>
<dbReference type="InterPro" id="IPR027417">
    <property type="entry name" value="P-loop_NTPase"/>
</dbReference>
<evidence type="ECO:0000256" key="8">
    <source>
        <dbReference type="ARBA" id="ARBA00023004"/>
    </source>
</evidence>
<dbReference type="Pfam" id="PF06733">
    <property type="entry name" value="DEAD_2"/>
    <property type="match status" value="1"/>
</dbReference>
<reference evidence="14 15" key="1">
    <citation type="journal article" date="2015" name="Genome Announc.">
        <title>Complete Genome Sequence of Methanosphaerula palustris E1-9CT, a Hydrogenotrophic Methanogen Isolated from a Minerotrophic Fen Peatland.</title>
        <authorList>
            <person name="Cadillo-Quiroz H."/>
            <person name="Browne P."/>
            <person name="Kyrpides N."/>
            <person name="Woyke T."/>
            <person name="Goodwin L."/>
            <person name="Detter C."/>
            <person name="Yavitt J.B."/>
            <person name="Zinder S.H."/>
        </authorList>
    </citation>
    <scope>NUCLEOTIDE SEQUENCE [LARGE SCALE GENOMIC DNA]</scope>
    <source>
        <strain evidence="15">ATCC BAA-1556 / DSM 19958 / E1-9c</strain>
    </source>
</reference>
<dbReference type="GO" id="GO:0005524">
    <property type="term" value="F:ATP binding"/>
    <property type="evidence" value="ECO:0007669"/>
    <property type="project" value="UniProtKB-KW"/>
</dbReference>
<proteinExistence type="predicted"/>
<dbReference type="InterPro" id="IPR042493">
    <property type="entry name" value="XPD_DNA_FeS"/>
</dbReference>
<dbReference type="GeneID" id="7271262"/>
<dbReference type="HOGENOM" id="CLU_006515_9_0_2"/>
<evidence type="ECO:0000256" key="6">
    <source>
        <dbReference type="ARBA" id="ARBA00022806"/>
    </source>
</evidence>
<sequence length="670" mass="75553">MTALDDWFPYSAYRPYQREMLETSAAIAAQGGIAMIDAPTGSGKSSVIAALLSESRGRKVIVAVRTVSQLNTFIRELQLIRKKQRSLKFAYLVGKGSMCPLGGEGDVYRRCEGVKAFSSALMREQAQKGMLNPAKDPQIRNQIRRMDKEHPIICPYYINSRIFVQSEDLSLKMVPSGQLRSRADRIGAEAVAPRQLHELCGDICPYEAMLHAARHADVVVLNYYHLFTDEIRDQLYTSLGIESPGDVLLLIDEAHNCGDTVQSIQSVSLDDQSLELASHELAALRKHLNCVEPVEQVLPQISNFMQALKRSTEIEDWFDPSIFNRMVIRGSLYRQIEEVVEDLQTITEFVREKNTKAGEYKETAVEQLADFLYRIYRSSADPAFLTVFRRLEEERITLEVRNIDPADQLQTIARAHACCILISGTLSPVESYRRYYFGDLPVTTISLPNAFPSKNRLILCSTDITTAYSMRQSSGNLAAIDDYIAAFATVKGNIAVYFPSYQLLETFAERCRRKVSGRTLFIEPKDSADAGAALKTFMDLPRHGASGMMFAVCGGKWSEGLDYRGEMLSGALVIGLPLAPFNKVRKMVIDYFRHKFGEEGEFISYTLPAINRATQALGRVLRTPEDRGVLVLGEKRFWEERVKSGLSPWMQQEMKPCDASTFREALKRWR</sequence>
<evidence type="ECO:0000256" key="10">
    <source>
        <dbReference type="ARBA" id="ARBA00023125"/>
    </source>
</evidence>
<dbReference type="GO" id="GO:0006281">
    <property type="term" value="P:DNA repair"/>
    <property type="evidence" value="ECO:0007669"/>
    <property type="project" value="UniProtKB-KW"/>
</dbReference>
<dbReference type="GO" id="GO:0043139">
    <property type="term" value="F:5'-3' DNA helicase activity"/>
    <property type="evidence" value="ECO:0007669"/>
    <property type="project" value="UniProtKB-EC"/>
</dbReference>
<dbReference type="SMART" id="SM00488">
    <property type="entry name" value="DEXDc2"/>
    <property type="match status" value="1"/>
</dbReference>
<dbReference type="Gene3D" id="1.10.275.40">
    <property type="match status" value="1"/>
</dbReference>
<dbReference type="Gene3D" id="1.10.30.20">
    <property type="entry name" value="Bacterial XPD DNA helicase, FeS cluster domain"/>
    <property type="match status" value="1"/>
</dbReference>
<evidence type="ECO:0000256" key="12">
    <source>
        <dbReference type="ARBA" id="ARBA00023235"/>
    </source>
</evidence>
<keyword evidence="3" id="KW-0547">Nucleotide-binding</keyword>
<keyword evidence="9" id="KW-0411">Iron-sulfur</keyword>
<evidence type="ECO:0000256" key="1">
    <source>
        <dbReference type="ARBA" id="ARBA00022485"/>
    </source>
</evidence>
<dbReference type="InterPro" id="IPR010614">
    <property type="entry name" value="RAD3-like_helicase_DEAD"/>
</dbReference>
<dbReference type="GO" id="GO:0051539">
    <property type="term" value="F:4 iron, 4 sulfur cluster binding"/>
    <property type="evidence" value="ECO:0007669"/>
    <property type="project" value="UniProtKB-KW"/>
</dbReference>
<evidence type="ECO:0000256" key="3">
    <source>
        <dbReference type="ARBA" id="ARBA00022741"/>
    </source>
</evidence>
<keyword evidence="5" id="KW-0378">Hydrolase</keyword>
<name>B8GJG6_METPE</name>
<evidence type="ECO:0000313" key="15">
    <source>
        <dbReference type="Proteomes" id="UP000002457"/>
    </source>
</evidence>
<keyword evidence="15" id="KW-1185">Reference proteome</keyword>
<dbReference type="GO" id="GO:0016818">
    <property type="term" value="F:hydrolase activity, acting on acid anhydrides, in phosphorus-containing anhydrides"/>
    <property type="evidence" value="ECO:0007669"/>
    <property type="project" value="InterPro"/>
</dbReference>
<dbReference type="PANTHER" id="PTHR11472">
    <property type="entry name" value="DNA REPAIR DEAD HELICASE RAD3/XP-D SUBFAMILY MEMBER"/>
    <property type="match status" value="1"/>
</dbReference>
<keyword evidence="1" id="KW-0004">4Fe-4S</keyword>
<evidence type="ECO:0000259" key="13">
    <source>
        <dbReference type="PROSITE" id="PS51193"/>
    </source>
</evidence>
<dbReference type="SMART" id="SM00491">
    <property type="entry name" value="HELICc2"/>
    <property type="match status" value="1"/>
</dbReference>
<evidence type="ECO:0000256" key="9">
    <source>
        <dbReference type="ARBA" id="ARBA00023014"/>
    </source>
</evidence>
<dbReference type="eggNOG" id="arCOG00770">
    <property type="taxonomic scope" value="Archaea"/>
</dbReference>
<keyword evidence="4" id="KW-0227">DNA damage</keyword>
<dbReference type="Gene3D" id="3.40.50.300">
    <property type="entry name" value="P-loop containing nucleotide triphosphate hydrolases"/>
    <property type="match status" value="2"/>
</dbReference>
<evidence type="ECO:0000256" key="11">
    <source>
        <dbReference type="ARBA" id="ARBA00023204"/>
    </source>
</evidence>
<protein>
    <submittedName>
        <fullName evidence="14">DEAD_2 domain protein</fullName>
    </submittedName>
</protein>
<dbReference type="GO" id="GO:0003677">
    <property type="term" value="F:DNA binding"/>
    <property type="evidence" value="ECO:0007669"/>
    <property type="project" value="UniProtKB-KW"/>
</dbReference>
<dbReference type="STRING" id="521011.Mpal_1699"/>
<keyword evidence="8" id="KW-0408">Iron</keyword>
<dbReference type="InterPro" id="IPR006555">
    <property type="entry name" value="ATP-dep_Helicase_C"/>
</dbReference>
<keyword evidence="6" id="KW-0347">Helicase</keyword>
<dbReference type="Pfam" id="PF13307">
    <property type="entry name" value="Helicase_C_2"/>
    <property type="match status" value="1"/>
</dbReference>
<keyword evidence="10" id="KW-0238">DNA-binding</keyword>
<accession>B8GJG6</accession>
<dbReference type="SUPFAM" id="SSF52540">
    <property type="entry name" value="P-loop containing nucleoside triphosphate hydrolases"/>
    <property type="match status" value="1"/>
</dbReference>
<dbReference type="GO" id="GO:0046872">
    <property type="term" value="F:metal ion binding"/>
    <property type="evidence" value="ECO:0007669"/>
    <property type="project" value="UniProtKB-KW"/>
</dbReference>
<keyword evidence="2" id="KW-0479">Metal-binding</keyword>
<dbReference type="AlphaFoldDB" id="B8GJG6"/>